<keyword evidence="1" id="KW-0472">Membrane</keyword>
<keyword evidence="1" id="KW-0812">Transmembrane</keyword>
<evidence type="ECO:0000313" key="2">
    <source>
        <dbReference type="EMBL" id="MXU88496.1"/>
    </source>
</evidence>
<reference evidence="2" key="1">
    <citation type="submission" date="2019-12" db="EMBL/GenBank/DDBJ databases">
        <title>An insight into the sialome of adult female Ixodes ricinus ticks feeding for 6 days.</title>
        <authorList>
            <person name="Perner J."/>
            <person name="Ribeiro J.M.C."/>
        </authorList>
    </citation>
    <scope>NUCLEOTIDE SEQUENCE</scope>
    <source>
        <strain evidence="2">Semi-engorged</strain>
        <tissue evidence="2">Salivary glands</tissue>
    </source>
</reference>
<accession>A0A6B0UHI5</accession>
<dbReference type="EMBL" id="GIFC01006413">
    <property type="protein sequence ID" value="MXU88496.1"/>
    <property type="molecule type" value="Transcribed_RNA"/>
</dbReference>
<sequence length="102" mass="11724">MFTGVALAHIRKTMAARFCIFLLFLIHIPFELSSRRKGRPLLLATTETRLPRFLRCVGECCDKRPRYISTCIHTIFNLYGLPPCAPSLMLYVLALVTYLPYT</sequence>
<protein>
    <submittedName>
        <fullName evidence="2">Uncharacterized protein</fullName>
    </submittedName>
</protein>
<proteinExistence type="predicted"/>
<organism evidence="2">
    <name type="scientific">Ixodes ricinus</name>
    <name type="common">Common tick</name>
    <name type="synonym">Acarus ricinus</name>
    <dbReference type="NCBI Taxonomy" id="34613"/>
    <lineage>
        <taxon>Eukaryota</taxon>
        <taxon>Metazoa</taxon>
        <taxon>Ecdysozoa</taxon>
        <taxon>Arthropoda</taxon>
        <taxon>Chelicerata</taxon>
        <taxon>Arachnida</taxon>
        <taxon>Acari</taxon>
        <taxon>Parasitiformes</taxon>
        <taxon>Ixodida</taxon>
        <taxon>Ixodoidea</taxon>
        <taxon>Ixodidae</taxon>
        <taxon>Ixodinae</taxon>
        <taxon>Ixodes</taxon>
    </lineage>
</organism>
<evidence type="ECO:0000256" key="1">
    <source>
        <dbReference type="SAM" id="Phobius"/>
    </source>
</evidence>
<feature type="transmembrane region" description="Helical" evidence="1">
    <location>
        <begin position="14"/>
        <end position="32"/>
    </location>
</feature>
<feature type="transmembrane region" description="Helical" evidence="1">
    <location>
        <begin position="76"/>
        <end position="99"/>
    </location>
</feature>
<name>A0A6B0UHI5_IXORI</name>
<dbReference type="AlphaFoldDB" id="A0A6B0UHI5"/>
<keyword evidence="1" id="KW-1133">Transmembrane helix</keyword>